<gene>
    <name evidence="1" type="ORF">QVN81_04535</name>
    <name evidence="2" type="ORF">QVN84_05070</name>
</gene>
<proteinExistence type="predicted"/>
<organism evidence="2 4">
    <name type="scientific">Leyella lascolaii</name>
    <dbReference type="NCBI Taxonomy" id="1776379"/>
    <lineage>
        <taxon>Bacteria</taxon>
        <taxon>Pseudomonadati</taxon>
        <taxon>Bacteroidota</taxon>
        <taxon>Bacteroidia</taxon>
        <taxon>Bacteroidales</taxon>
        <taxon>Prevotellaceae</taxon>
        <taxon>Leyella</taxon>
    </lineage>
</organism>
<dbReference type="Proteomes" id="UP001168478">
    <property type="component" value="Unassembled WGS sequence"/>
</dbReference>
<accession>A0AAW7JIZ4</accession>
<evidence type="ECO:0000313" key="4">
    <source>
        <dbReference type="Proteomes" id="UP001168478"/>
    </source>
</evidence>
<dbReference type="RefSeq" id="WP_068857228.1">
    <property type="nucleotide sequence ID" value="NZ_CALUKV010000004.1"/>
</dbReference>
<keyword evidence="3" id="KW-1185">Reference proteome</keyword>
<sequence length="222" mass="26238">MIVNGIHNCSGLIDYINKIGFLPLLRMGIEGWSAEEAVDEECRYVSLPEGGWEWPLWEWKGDIIRESGCAYGKFFDRKAAFISRDWWSDFCNWRRHVFPSPEEGSVEDMILQTLRENGSMITRDLRRVCGFTESKMRGKFDTFISRLEMGCYIVTEDFVYPKDRHGRNYGWGWSLLTTPESLFGKDNCFPDRTPEESRRRIGRHIRQLFPYSDERFLDFLLK</sequence>
<dbReference type="Pfam" id="PF24741">
    <property type="entry name" value="AlkZ-rel"/>
    <property type="match status" value="1"/>
</dbReference>
<reference evidence="2" key="2">
    <citation type="submission" date="2023-08" db="EMBL/GenBank/DDBJ databases">
        <title>Identification and characterization of horizontal gene transfer across gut microbiota members of farm animals based on homology search.</title>
        <authorList>
            <person name="Schwarzerova J."/>
            <person name="Nykrynova M."/>
            <person name="Jureckova K."/>
            <person name="Cejkova D."/>
            <person name="Rychlik I."/>
        </authorList>
    </citation>
    <scope>NUCLEOTIDE SEQUENCE</scope>
    <source>
        <strain evidence="2">ET15</strain>
        <strain evidence="1">ET37</strain>
    </source>
</reference>
<dbReference type="InterPro" id="IPR056298">
    <property type="entry name" value="AlkZ-rel"/>
</dbReference>
<dbReference type="EMBL" id="JAUEIF010000003">
    <property type="protein sequence ID" value="MDN0024892.1"/>
    <property type="molecule type" value="Genomic_DNA"/>
</dbReference>
<comment type="caution">
    <text evidence="2">The sequence shown here is derived from an EMBL/GenBank/DDBJ whole genome shotgun (WGS) entry which is preliminary data.</text>
</comment>
<evidence type="ECO:0000313" key="1">
    <source>
        <dbReference type="EMBL" id="MDN0022293.1"/>
    </source>
</evidence>
<name>A0AAW7JIZ4_9BACT</name>
<reference evidence="2" key="1">
    <citation type="submission" date="2023-06" db="EMBL/GenBank/DDBJ databases">
        <authorList>
            <person name="Zeman M."/>
            <person name="Kubasova T."/>
            <person name="Jahodarova E."/>
            <person name="Nykrynova M."/>
            <person name="Rychlik I."/>
        </authorList>
    </citation>
    <scope>NUCLEOTIDE SEQUENCE</scope>
    <source>
        <strain evidence="2">ET15</strain>
        <strain evidence="1">ET37</strain>
    </source>
</reference>
<evidence type="ECO:0000313" key="3">
    <source>
        <dbReference type="Proteomes" id="UP001167831"/>
    </source>
</evidence>
<evidence type="ECO:0000313" key="2">
    <source>
        <dbReference type="EMBL" id="MDN0024892.1"/>
    </source>
</evidence>
<dbReference type="AlphaFoldDB" id="A0AAW7JIZ4"/>
<dbReference type="EMBL" id="JAUEIE010000003">
    <property type="protein sequence ID" value="MDN0022293.1"/>
    <property type="molecule type" value="Genomic_DNA"/>
</dbReference>
<protein>
    <submittedName>
        <fullName evidence="2">Uncharacterized protein</fullName>
    </submittedName>
</protein>
<dbReference type="Proteomes" id="UP001167831">
    <property type="component" value="Unassembled WGS sequence"/>
</dbReference>